<dbReference type="Proteomes" id="UP001501011">
    <property type="component" value="Unassembled WGS sequence"/>
</dbReference>
<reference evidence="2" key="1">
    <citation type="journal article" date="2019" name="Int. J. Syst. Evol. Microbiol.">
        <title>The Global Catalogue of Microorganisms (GCM) 10K type strain sequencing project: providing services to taxonomists for standard genome sequencing and annotation.</title>
        <authorList>
            <consortium name="The Broad Institute Genomics Platform"/>
            <consortium name="The Broad Institute Genome Sequencing Center for Infectious Disease"/>
            <person name="Wu L."/>
            <person name="Ma J."/>
        </authorList>
    </citation>
    <scope>NUCLEOTIDE SEQUENCE [LARGE SCALE GENOMIC DNA]</scope>
    <source>
        <strain evidence="2">JCM 17728</strain>
    </source>
</reference>
<name>A0ABP8ID90_9GAMM</name>
<evidence type="ECO:0000313" key="1">
    <source>
        <dbReference type="EMBL" id="GAA4356535.1"/>
    </source>
</evidence>
<protein>
    <recommendedName>
        <fullName evidence="3">HEPN domain-containing protein</fullName>
    </recommendedName>
</protein>
<evidence type="ECO:0000313" key="2">
    <source>
        <dbReference type="Proteomes" id="UP001501011"/>
    </source>
</evidence>
<dbReference type="Gene3D" id="1.20.120.330">
    <property type="entry name" value="Nucleotidyltransferases domain 2"/>
    <property type="match status" value="1"/>
</dbReference>
<dbReference type="RefSeq" id="WP_345291584.1">
    <property type="nucleotide sequence ID" value="NZ_BAABFV010000001.1"/>
</dbReference>
<evidence type="ECO:0008006" key="3">
    <source>
        <dbReference type="Google" id="ProtNLM"/>
    </source>
</evidence>
<dbReference type="EMBL" id="BAABFV010000001">
    <property type="protein sequence ID" value="GAA4356535.1"/>
    <property type="molecule type" value="Genomic_DNA"/>
</dbReference>
<sequence length="139" mass="15971">MDKVALDNLVKINELKHEAPDQSEFNGLVQAANNKLKDSQSVDLSDDSRFSLAYGAAFALSRAALRYCGYRTDKRYIVFQCLQHTVGLEKAKWRVLDKCHQVRNLAEYEGYVEIDNQLLKELIEITEELKELVERLPPL</sequence>
<proteinExistence type="predicted"/>
<comment type="caution">
    <text evidence="1">The sequence shown here is derived from an EMBL/GenBank/DDBJ whole genome shotgun (WGS) entry which is preliminary data.</text>
</comment>
<gene>
    <name evidence="1" type="ORF">GCM10023151_04550</name>
</gene>
<keyword evidence="2" id="KW-1185">Reference proteome</keyword>
<organism evidence="1 2">
    <name type="scientific">Kangiella marina</name>
    <dbReference type="NCBI Taxonomy" id="1079178"/>
    <lineage>
        <taxon>Bacteria</taxon>
        <taxon>Pseudomonadati</taxon>
        <taxon>Pseudomonadota</taxon>
        <taxon>Gammaproteobacteria</taxon>
        <taxon>Kangiellales</taxon>
        <taxon>Kangiellaceae</taxon>
        <taxon>Kangiella</taxon>
    </lineage>
</organism>
<accession>A0ABP8ID90</accession>